<dbReference type="EMBL" id="CP003167">
    <property type="protein sequence ID" value="AGB01723.1"/>
    <property type="molecule type" value="Genomic_DNA"/>
</dbReference>
<reference evidence="2" key="1">
    <citation type="submission" date="2011-12" db="EMBL/GenBank/DDBJ databases">
        <title>Complete sequence of Methanoregula formicicum SMSP.</title>
        <authorList>
            <person name="Lucas S."/>
            <person name="Han J."/>
            <person name="Lapidus A."/>
            <person name="Cheng J.-F."/>
            <person name="Goodwin L."/>
            <person name="Pitluck S."/>
            <person name="Peters L."/>
            <person name="Ovchinnikova G."/>
            <person name="Teshima H."/>
            <person name="Detter J.C."/>
            <person name="Han C."/>
            <person name="Tapia R."/>
            <person name="Land M."/>
            <person name="Hauser L."/>
            <person name="Kyrpides N."/>
            <person name="Ivanova N."/>
            <person name="Pagani I."/>
            <person name="Imachi H."/>
            <person name="Tamaki H."/>
            <person name="Sekiguchi Y."/>
            <person name="Kamagata Y."/>
            <person name="Cadillo-Quiroz H."/>
            <person name="Zinder S."/>
            <person name="Liu W.-T."/>
            <person name="Woyke T."/>
        </authorList>
    </citation>
    <scope>NUCLEOTIDE SEQUENCE [LARGE SCALE GENOMIC DNA]</scope>
    <source>
        <strain evidence="2">DSM 22288 / NBRC 105244 / SMSP</strain>
    </source>
</reference>
<dbReference type="KEGG" id="mfo:Metfor_0663"/>
<accession>L0HEJ3</accession>
<organism evidence="1 2">
    <name type="scientific">Methanoregula formicica (strain DSM 22288 / NBRC 105244 / SMSP)</name>
    <dbReference type="NCBI Taxonomy" id="593750"/>
    <lineage>
        <taxon>Archaea</taxon>
        <taxon>Methanobacteriati</taxon>
        <taxon>Methanobacteriota</taxon>
        <taxon>Stenosarchaea group</taxon>
        <taxon>Methanomicrobia</taxon>
        <taxon>Methanomicrobiales</taxon>
        <taxon>Methanoregulaceae</taxon>
        <taxon>Methanoregula</taxon>
    </lineage>
</organism>
<evidence type="ECO:0008006" key="3">
    <source>
        <dbReference type="Google" id="ProtNLM"/>
    </source>
</evidence>
<reference evidence="1 2" key="2">
    <citation type="journal article" date="2014" name="Genome Announc.">
        <title>Complete Genome Sequence of Methanoregula formicica SMSPT, a Mesophilic Hydrogenotrophic Methanogen Isolated from a Methanogenic Upflow Anaerobic Sludge Blanket Reactor.</title>
        <authorList>
            <person name="Yamamoto K."/>
            <person name="Tamaki H."/>
            <person name="Cadillo-Quiroz H."/>
            <person name="Imachi H."/>
            <person name="Kyrpides N."/>
            <person name="Woyke T."/>
            <person name="Goodwin L."/>
            <person name="Zinder S.H."/>
            <person name="Kamagata Y."/>
            <person name="Liu W.T."/>
        </authorList>
    </citation>
    <scope>NUCLEOTIDE SEQUENCE [LARGE SCALE GENOMIC DNA]</scope>
    <source>
        <strain evidence="2">DSM 22288 / NBRC 105244 / SMSP</strain>
    </source>
</reference>
<dbReference type="GeneID" id="14309336"/>
<sequence length="82" mass="9424">MRGADETIPDFSDLTCTNLMIRLKMLLKKAPDGTPVVCYVRRDQKDTVETPFSRSGYEVKVHKADTNRYRVSLTKCEEEPDL</sequence>
<dbReference type="InParanoid" id="L0HEJ3"/>
<protein>
    <recommendedName>
        <fullName evidence="3">Redox protein, regulator of disulfide bond formation</fullName>
    </recommendedName>
</protein>
<name>L0HEJ3_METFS</name>
<dbReference type="STRING" id="593750.Metfor_0663"/>
<dbReference type="RefSeq" id="WP_015284687.1">
    <property type="nucleotide sequence ID" value="NC_019943.1"/>
</dbReference>
<dbReference type="AlphaFoldDB" id="L0HEJ3"/>
<proteinExistence type="predicted"/>
<dbReference type="HOGENOM" id="CLU_2550244_0_0_2"/>
<evidence type="ECO:0000313" key="1">
    <source>
        <dbReference type="EMBL" id="AGB01723.1"/>
    </source>
</evidence>
<gene>
    <name evidence="1" type="ordered locus">Metfor_0663</name>
</gene>
<evidence type="ECO:0000313" key="2">
    <source>
        <dbReference type="Proteomes" id="UP000010824"/>
    </source>
</evidence>
<keyword evidence="2" id="KW-1185">Reference proteome</keyword>
<dbReference type="Proteomes" id="UP000010824">
    <property type="component" value="Chromosome"/>
</dbReference>